<dbReference type="EMBL" id="NQVE01000088">
    <property type="protein sequence ID" value="RAL49216.1"/>
    <property type="molecule type" value="Genomic_DNA"/>
</dbReference>
<evidence type="ECO:0000313" key="2">
    <source>
        <dbReference type="EMBL" id="RAL49216.1"/>
    </source>
</evidence>
<evidence type="ECO:0000259" key="1">
    <source>
        <dbReference type="Pfam" id="PF08268"/>
    </source>
</evidence>
<name>A0A328DV17_9ASTE</name>
<keyword evidence="3" id="KW-1185">Reference proteome</keyword>
<reference evidence="2 3" key="1">
    <citation type="submission" date="2018-06" db="EMBL/GenBank/DDBJ databases">
        <title>The Genome of Cuscuta australis (Dodder) Provides Insight into the Evolution of Plant Parasitism.</title>
        <authorList>
            <person name="Liu H."/>
        </authorList>
    </citation>
    <scope>NUCLEOTIDE SEQUENCE [LARGE SCALE GENOMIC DNA]</scope>
    <source>
        <strain evidence="3">cv. Yunnan</strain>
        <tissue evidence="2">Vines</tissue>
    </source>
</reference>
<sequence>MDNRKRPGNLYSSANSMLYLDLKDIIREHALPNLPAKALFRFMAVCRDWKLHISAPFFHHTQSLCCRAISGIFCQAHGNPFFLPIHPNSSGVPDPSLSFLPEPVDIKASSNGLLCCQGRNESRSYYLCNPATKQWNKLPNPTAFHGPDPALVVIFEPSVLNFVPDYKVICAFQSADFDDAIEFEVYTSKSNSWSVSGEICFGAKRRVLGSGVHASGIVYWNIVGGGIVSFDLSKDRSQLLQNHCYDRNCVLGTYDGKLCKAAINGLSVSISALVNVHTNTMQMQSRENMWERVKIVSLNGNMFDGVNATNCDIISFSSDVLVLKSGIKLYSYNIKSGETAPLNQPDSHSYNATTCVPYVNSLVSL</sequence>
<dbReference type="InterPro" id="IPR017451">
    <property type="entry name" value="F-box-assoc_interact_dom"/>
</dbReference>
<dbReference type="AlphaFoldDB" id="A0A328DV17"/>
<proteinExistence type="predicted"/>
<dbReference type="NCBIfam" id="TIGR01640">
    <property type="entry name" value="F_box_assoc_1"/>
    <property type="match status" value="1"/>
</dbReference>
<dbReference type="Proteomes" id="UP000249390">
    <property type="component" value="Unassembled WGS sequence"/>
</dbReference>
<evidence type="ECO:0000313" key="3">
    <source>
        <dbReference type="Proteomes" id="UP000249390"/>
    </source>
</evidence>
<gene>
    <name evidence="2" type="ORF">DM860_014434</name>
</gene>
<dbReference type="InterPro" id="IPR013187">
    <property type="entry name" value="F-box-assoc_dom_typ3"/>
</dbReference>
<protein>
    <recommendedName>
        <fullName evidence="1">F-box associated beta-propeller type 3 domain-containing protein</fullName>
    </recommendedName>
</protein>
<comment type="caution">
    <text evidence="2">The sequence shown here is derived from an EMBL/GenBank/DDBJ whole genome shotgun (WGS) entry which is preliminary data.</text>
</comment>
<dbReference type="PANTHER" id="PTHR31672:SF13">
    <property type="entry name" value="F-BOX PROTEIN CPR30-LIKE"/>
    <property type="match status" value="1"/>
</dbReference>
<dbReference type="InterPro" id="IPR050796">
    <property type="entry name" value="SCF_F-box_component"/>
</dbReference>
<organism evidence="2 3">
    <name type="scientific">Cuscuta australis</name>
    <dbReference type="NCBI Taxonomy" id="267555"/>
    <lineage>
        <taxon>Eukaryota</taxon>
        <taxon>Viridiplantae</taxon>
        <taxon>Streptophyta</taxon>
        <taxon>Embryophyta</taxon>
        <taxon>Tracheophyta</taxon>
        <taxon>Spermatophyta</taxon>
        <taxon>Magnoliopsida</taxon>
        <taxon>eudicotyledons</taxon>
        <taxon>Gunneridae</taxon>
        <taxon>Pentapetalae</taxon>
        <taxon>asterids</taxon>
        <taxon>lamiids</taxon>
        <taxon>Solanales</taxon>
        <taxon>Convolvulaceae</taxon>
        <taxon>Cuscuteae</taxon>
        <taxon>Cuscuta</taxon>
        <taxon>Cuscuta subgen. Grammica</taxon>
        <taxon>Cuscuta sect. Cleistogrammica</taxon>
    </lineage>
</organism>
<dbReference type="Pfam" id="PF08268">
    <property type="entry name" value="FBA_3"/>
    <property type="match status" value="1"/>
</dbReference>
<feature type="domain" description="F-box associated beta-propeller type 3" evidence="1">
    <location>
        <begin position="105"/>
        <end position="264"/>
    </location>
</feature>
<dbReference type="PANTHER" id="PTHR31672">
    <property type="entry name" value="BNACNNG10540D PROTEIN"/>
    <property type="match status" value="1"/>
</dbReference>
<accession>A0A328DV17</accession>